<evidence type="ECO:0000259" key="3">
    <source>
        <dbReference type="SMART" id="SM00822"/>
    </source>
</evidence>
<dbReference type="InterPro" id="IPR036291">
    <property type="entry name" value="NAD(P)-bd_dom_sf"/>
</dbReference>
<comment type="caution">
    <text evidence="4">The sequence shown here is derived from an EMBL/GenBank/DDBJ whole genome shotgun (WGS) entry which is preliminary data.</text>
</comment>
<organism evidence="4 5">
    <name type="scientific">Marine Group III euryarchaeote CG-Epi1</name>
    <dbReference type="NCBI Taxonomy" id="1888995"/>
    <lineage>
        <taxon>Archaea</taxon>
        <taxon>Methanobacteriati</taxon>
        <taxon>Thermoplasmatota</taxon>
        <taxon>Thermoplasmata</taxon>
        <taxon>Candidatus Thermoprofundales</taxon>
    </lineage>
</organism>
<feature type="domain" description="Ketoreductase" evidence="3">
    <location>
        <begin position="8"/>
        <end position="174"/>
    </location>
</feature>
<sequence length="244" mass="25720">MTGLLKGKVAVITGGSKGIGYSIAERFTKEGAKVVISSRNKEELEVAANELGSDCFAVDVSDSKSVLSLKEWLVDTHGSLDILVNCAGAVRYDGIMEVTEEDWDFLISVNLTGTFLMCNKLAPIMNDGGAILNISSTLGLRAMEGAVAYCAAKGGVVNLTKAVALDLVDKIRVNCLCPGVVETPMVKNRIETGQATREYLENVQPMGRMGTPEEVASMALHLCGPESGWTTGSIISIDGGQTAA</sequence>
<evidence type="ECO:0000256" key="2">
    <source>
        <dbReference type="ARBA" id="ARBA00023002"/>
    </source>
</evidence>
<dbReference type="InterPro" id="IPR020904">
    <property type="entry name" value="Sc_DH/Rdtase_CS"/>
</dbReference>
<dbReference type="InterPro" id="IPR051122">
    <property type="entry name" value="SDR_DHRS6-like"/>
</dbReference>
<dbReference type="Proteomes" id="UP000183080">
    <property type="component" value="Unassembled WGS sequence"/>
</dbReference>
<accession>A0A1J5TJ95</accession>
<evidence type="ECO:0000256" key="1">
    <source>
        <dbReference type="ARBA" id="ARBA00006484"/>
    </source>
</evidence>
<dbReference type="InterPro" id="IPR057326">
    <property type="entry name" value="KR_dom"/>
</dbReference>
<dbReference type="EMBL" id="MIZA01000003">
    <property type="protein sequence ID" value="OIR21041.1"/>
    <property type="molecule type" value="Genomic_DNA"/>
</dbReference>
<reference evidence="4 5" key="1">
    <citation type="submission" date="2016-08" db="EMBL/GenBank/DDBJ databases">
        <title>New Insights into Marine Group III Euryarchaeota, from dark to light.</title>
        <authorList>
            <person name="Haro-Moreno J.M."/>
            <person name="Rodriguez-Valera F."/>
            <person name="Lopez-Garcia P."/>
            <person name="Moreira D."/>
            <person name="Martin-Cuadrado A.B."/>
        </authorList>
    </citation>
    <scope>NUCLEOTIDE SEQUENCE [LARGE SCALE GENOMIC DNA]</scope>
    <source>
        <strain evidence="4">CG-Epi1</strain>
    </source>
</reference>
<dbReference type="PANTHER" id="PTHR43477">
    <property type="entry name" value="DIHYDROANTICAPSIN 7-DEHYDROGENASE"/>
    <property type="match status" value="1"/>
</dbReference>
<dbReference type="PRINTS" id="PR00080">
    <property type="entry name" value="SDRFAMILY"/>
</dbReference>
<dbReference type="GO" id="GO:0016491">
    <property type="term" value="F:oxidoreductase activity"/>
    <property type="evidence" value="ECO:0007669"/>
    <property type="project" value="UniProtKB-KW"/>
</dbReference>
<evidence type="ECO:0000313" key="5">
    <source>
        <dbReference type="Proteomes" id="UP000183080"/>
    </source>
</evidence>
<dbReference type="InterPro" id="IPR002347">
    <property type="entry name" value="SDR_fam"/>
</dbReference>
<protein>
    <recommendedName>
        <fullName evidence="3">Ketoreductase domain-containing protein</fullName>
    </recommendedName>
</protein>
<dbReference type="SMART" id="SM00822">
    <property type="entry name" value="PKS_KR"/>
    <property type="match status" value="1"/>
</dbReference>
<name>A0A1J5TJ95_9ARCH</name>
<dbReference type="SUPFAM" id="SSF51735">
    <property type="entry name" value="NAD(P)-binding Rossmann-fold domains"/>
    <property type="match status" value="1"/>
</dbReference>
<dbReference type="CDD" id="cd05233">
    <property type="entry name" value="SDR_c"/>
    <property type="match status" value="1"/>
</dbReference>
<evidence type="ECO:0000313" key="4">
    <source>
        <dbReference type="EMBL" id="OIR21041.1"/>
    </source>
</evidence>
<comment type="similarity">
    <text evidence="1">Belongs to the short-chain dehydrogenases/reductases (SDR) family.</text>
</comment>
<proteinExistence type="inferred from homology"/>
<dbReference type="NCBIfam" id="NF005559">
    <property type="entry name" value="PRK07231.1"/>
    <property type="match status" value="1"/>
</dbReference>
<dbReference type="PANTHER" id="PTHR43477:SF1">
    <property type="entry name" value="DIHYDROANTICAPSIN 7-DEHYDROGENASE"/>
    <property type="match status" value="1"/>
</dbReference>
<dbReference type="FunFam" id="3.40.50.720:FF:000084">
    <property type="entry name" value="Short-chain dehydrogenase reductase"/>
    <property type="match status" value="1"/>
</dbReference>
<dbReference type="Gene3D" id="3.40.50.720">
    <property type="entry name" value="NAD(P)-binding Rossmann-like Domain"/>
    <property type="match status" value="1"/>
</dbReference>
<dbReference type="PRINTS" id="PR00081">
    <property type="entry name" value="GDHRDH"/>
</dbReference>
<keyword evidence="2" id="KW-0560">Oxidoreductase</keyword>
<dbReference type="AlphaFoldDB" id="A0A1J5TJ95"/>
<dbReference type="PROSITE" id="PS00061">
    <property type="entry name" value="ADH_SHORT"/>
    <property type="match status" value="1"/>
</dbReference>
<gene>
    <name evidence="4" type="ORF">BD935_03755</name>
</gene>
<dbReference type="Pfam" id="PF13561">
    <property type="entry name" value="adh_short_C2"/>
    <property type="match status" value="1"/>
</dbReference>
<dbReference type="STRING" id="1888995.BD935_03755"/>